<dbReference type="SMART" id="SM00342">
    <property type="entry name" value="HTH_ARAC"/>
    <property type="match status" value="1"/>
</dbReference>
<dbReference type="SUPFAM" id="SSF46689">
    <property type="entry name" value="Homeodomain-like"/>
    <property type="match status" value="1"/>
</dbReference>
<keyword evidence="6" id="KW-1185">Reference proteome</keyword>
<dbReference type="InterPro" id="IPR009057">
    <property type="entry name" value="Homeodomain-like_sf"/>
</dbReference>
<evidence type="ECO:0000256" key="1">
    <source>
        <dbReference type="ARBA" id="ARBA00023015"/>
    </source>
</evidence>
<dbReference type="EMBL" id="FOMX01000141">
    <property type="protein sequence ID" value="SFF49938.1"/>
    <property type="molecule type" value="Genomic_DNA"/>
</dbReference>
<dbReference type="InterPro" id="IPR050204">
    <property type="entry name" value="AraC_XylS_family_regulators"/>
</dbReference>
<dbReference type="Proteomes" id="UP000199400">
    <property type="component" value="Unassembled WGS sequence"/>
</dbReference>
<proteinExistence type="predicted"/>
<gene>
    <name evidence="5" type="ORF">SAMN02745121_09198</name>
</gene>
<accession>A0A1I2J7C6</accession>
<dbReference type="RefSeq" id="WP_275937622.1">
    <property type="nucleotide sequence ID" value="NZ_FOMX01000141.1"/>
</dbReference>
<dbReference type="InterPro" id="IPR018060">
    <property type="entry name" value="HTH_AraC"/>
</dbReference>
<feature type="domain" description="HTH araC/xylS-type" evidence="4">
    <location>
        <begin position="152"/>
        <end position="250"/>
    </location>
</feature>
<sequence length="275" mass="30016">DLPTRKSVSRTSLGCIHAEPIQFRVASGGPDGGSHVRLPDGQVDLVVRFSSIHAIGTRLSALRKPADLVPPRTLIVRFKPGGAYPFFGVPMSELTDRVVPLDSLWGGDCRRLCERLAEAPTVAARVDIVEEALTKRLQDGEVFEPASAYLVRRAVRLVTQAPELPRVDALARALDISTRHLRRAFEEVVGLGPKEFARLVRFQRAVRAWRRATTSDWGAIAVATGYYDQSHLITEFKALTGATPRALLRSGPRADTQASTPSLPILVTEGAQALE</sequence>
<evidence type="ECO:0000313" key="5">
    <source>
        <dbReference type="EMBL" id="SFF49938.1"/>
    </source>
</evidence>
<dbReference type="InterPro" id="IPR046532">
    <property type="entry name" value="DUF6597"/>
</dbReference>
<dbReference type="GO" id="GO:0043565">
    <property type="term" value="F:sequence-specific DNA binding"/>
    <property type="evidence" value="ECO:0007669"/>
    <property type="project" value="InterPro"/>
</dbReference>
<keyword evidence="3" id="KW-0804">Transcription</keyword>
<dbReference type="PANTHER" id="PTHR46796">
    <property type="entry name" value="HTH-TYPE TRANSCRIPTIONAL ACTIVATOR RHAS-RELATED"/>
    <property type="match status" value="1"/>
</dbReference>
<organism evidence="5 6">
    <name type="scientific">Nannocystis exedens</name>
    <dbReference type="NCBI Taxonomy" id="54"/>
    <lineage>
        <taxon>Bacteria</taxon>
        <taxon>Pseudomonadati</taxon>
        <taxon>Myxococcota</taxon>
        <taxon>Polyangia</taxon>
        <taxon>Nannocystales</taxon>
        <taxon>Nannocystaceae</taxon>
        <taxon>Nannocystis</taxon>
    </lineage>
</organism>
<dbReference type="STRING" id="54.SAMN02745121_09198"/>
<dbReference type="Pfam" id="PF20240">
    <property type="entry name" value="DUF6597"/>
    <property type="match status" value="1"/>
</dbReference>
<protein>
    <submittedName>
        <fullName evidence="5">Helix-turn-helix domain-containing protein</fullName>
    </submittedName>
</protein>
<dbReference type="PROSITE" id="PS01124">
    <property type="entry name" value="HTH_ARAC_FAMILY_2"/>
    <property type="match status" value="1"/>
</dbReference>
<dbReference type="AlphaFoldDB" id="A0A1I2J7C6"/>
<keyword evidence="1" id="KW-0805">Transcription regulation</keyword>
<evidence type="ECO:0000313" key="6">
    <source>
        <dbReference type="Proteomes" id="UP000199400"/>
    </source>
</evidence>
<evidence type="ECO:0000256" key="2">
    <source>
        <dbReference type="ARBA" id="ARBA00023125"/>
    </source>
</evidence>
<feature type="non-terminal residue" evidence="5">
    <location>
        <position position="1"/>
    </location>
</feature>
<dbReference type="GO" id="GO:0003700">
    <property type="term" value="F:DNA-binding transcription factor activity"/>
    <property type="evidence" value="ECO:0007669"/>
    <property type="project" value="InterPro"/>
</dbReference>
<reference evidence="6" key="1">
    <citation type="submission" date="2016-10" db="EMBL/GenBank/DDBJ databases">
        <authorList>
            <person name="Varghese N."/>
            <person name="Submissions S."/>
        </authorList>
    </citation>
    <scope>NUCLEOTIDE SEQUENCE [LARGE SCALE GENOMIC DNA]</scope>
    <source>
        <strain evidence="6">ATCC 25963</strain>
    </source>
</reference>
<dbReference type="Gene3D" id="1.10.10.60">
    <property type="entry name" value="Homeodomain-like"/>
    <property type="match status" value="1"/>
</dbReference>
<keyword evidence="2" id="KW-0238">DNA-binding</keyword>
<evidence type="ECO:0000256" key="3">
    <source>
        <dbReference type="ARBA" id="ARBA00023163"/>
    </source>
</evidence>
<dbReference type="Pfam" id="PF12833">
    <property type="entry name" value="HTH_18"/>
    <property type="match status" value="1"/>
</dbReference>
<evidence type="ECO:0000259" key="4">
    <source>
        <dbReference type="PROSITE" id="PS01124"/>
    </source>
</evidence>
<name>A0A1I2J7C6_9BACT</name>